<dbReference type="OrthoDB" id="4524286at2"/>
<sequence length="411" mass="45814">MRANRDQRPETRSTRRPSRYRQTTLLSAVTASWQAAHGDGSIIALAPSSAASTILSDAIGAPSENMSKWIYESAGLGAEQRRDQIQRTEHAAALAHRTRRRLRQRRLIEQLAALRADHDPWTFHKNQFVIVDEASMAGTLELSTLARAANTAGAKLLLVGDDAQLSAGDTGGVFRLIAKDTKAAELTDVWRFTNPWERDASLALRAGDLTVIDAYDEHDRLAAGSWEEMEDAAYKAWLARALRKSGRHPAQIVGLVTPATHVSDPTLIASLRELESQMTERVNWLASELRTNPPAWYRELQRTASASLDQDLPEFAREIAAYRERYQVHGKSILGDAPPPNPDERRRQHSRIMTMLSGYPLEAAERSANDAGIAEMPTQIIPRPNWHRDVSWPARPDRPRAVGGDVRRLPT</sequence>
<dbReference type="EMBL" id="SZPZ01000001">
    <property type="protein sequence ID" value="TKK81658.1"/>
    <property type="molecule type" value="Genomic_DNA"/>
</dbReference>
<protein>
    <recommendedName>
        <fullName evidence="4">AAA domain-containing protein</fullName>
    </recommendedName>
</protein>
<reference evidence="2 3" key="1">
    <citation type="submission" date="2019-04" db="EMBL/GenBank/DDBJ databases">
        <title>Kribbella sp. NEAU-THZ 27 nov., a novel actinomycete isolated from soil.</title>
        <authorList>
            <person name="Duan L."/>
        </authorList>
    </citation>
    <scope>NUCLEOTIDE SEQUENCE [LARGE SCALE GENOMIC DNA]</scope>
    <source>
        <strain evidence="3">NEAU-THZ27</strain>
    </source>
</reference>
<dbReference type="Pfam" id="PF13604">
    <property type="entry name" value="AAA_30"/>
    <property type="match status" value="1"/>
</dbReference>
<comment type="caution">
    <text evidence="2">The sequence shown here is derived from an EMBL/GenBank/DDBJ whole genome shotgun (WGS) entry which is preliminary data.</text>
</comment>
<dbReference type="InterPro" id="IPR027417">
    <property type="entry name" value="P-loop_NTPase"/>
</dbReference>
<feature type="region of interest" description="Disordered" evidence="1">
    <location>
        <begin position="384"/>
        <end position="411"/>
    </location>
</feature>
<dbReference type="SUPFAM" id="SSF52540">
    <property type="entry name" value="P-loop containing nucleoside triphosphate hydrolases"/>
    <property type="match status" value="1"/>
</dbReference>
<dbReference type="AlphaFoldDB" id="A0A4U3LZA6"/>
<evidence type="ECO:0000313" key="3">
    <source>
        <dbReference type="Proteomes" id="UP000305836"/>
    </source>
</evidence>
<name>A0A4U3LZA6_9ACTN</name>
<dbReference type="Gene3D" id="3.40.50.300">
    <property type="entry name" value="P-loop containing nucleotide triphosphate hydrolases"/>
    <property type="match status" value="1"/>
</dbReference>
<keyword evidence="3" id="KW-1185">Reference proteome</keyword>
<evidence type="ECO:0008006" key="4">
    <source>
        <dbReference type="Google" id="ProtNLM"/>
    </source>
</evidence>
<evidence type="ECO:0000256" key="1">
    <source>
        <dbReference type="SAM" id="MobiDB-lite"/>
    </source>
</evidence>
<dbReference type="Proteomes" id="UP000305836">
    <property type="component" value="Unassembled WGS sequence"/>
</dbReference>
<organism evidence="2 3">
    <name type="scientific">Kribbella jiaozuonensis</name>
    <dbReference type="NCBI Taxonomy" id="2575441"/>
    <lineage>
        <taxon>Bacteria</taxon>
        <taxon>Bacillati</taxon>
        <taxon>Actinomycetota</taxon>
        <taxon>Actinomycetes</taxon>
        <taxon>Propionibacteriales</taxon>
        <taxon>Kribbellaceae</taxon>
        <taxon>Kribbella</taxon>
    </lineage>
</organism>
<accession>A0A4U3LZA6</accession>
<gene>
    <name evidence="2" type="ORF">FDA38_02135</name>
</gene>
<proteinExistence type="predicted"/>
<feature type="compositionally biased region" description="Basic and acidic residues" evidence="1">
    <location>
        <begin position="386"/>
        <end position="411"/>
    </location>
</feature>
<evidence type="ECO:0000313" key="2">
    <source>
        <dbReference type="EMBL" id="TKK81658.1"/>
    </source>
</evidence>